<reference evidence="2 3" key="1">
    <citation type="submission" date="2019-03" db="EMBL/GenBank/DDBJ databases">
        <title>Paraburkholderia sp. 7MH5, isolated from subtropical forest soil.</title>
        <authorList>
            <person name="Gao Z.-H."/>
            <person name="Qiu L.-H."/>
        </authorList>
    </citation>
    <scope>NUCLEOTIDE SEQUENCE [LARGE SCALE GENOMIC DNA]</scope>
    <source>
        <strain evidence="2 3">7MH5</strain>
    </source>
</reference>
<feature type="domain" description="Nucleotide modification associated" evidence="1">
    <location>
        <begin position="1"/>
        <end position="177"/>
    </location>
</feature>
<dbReference type="OrthoDB" id="2080678at2"/>
<evidence type="ECO:0000259" key="1">
    <source>
        <dbReference type="Pfam" id="PF18753"/>
    </source>
</evidence>
<accession>A0A4P7CRT9</accession>
<dbReference type="InterPro" id="IPR041180">
    <property type="entry name" value="Nmad2"/>
</dbReference>
<proteinExistence type="predicted"/>
<dbReference type="AlphaFoldDB" id="A0A4P7CRT9"/>
<dbReference type="RefSeq" id="WP_134747930.1">
    <property type="nucleotide sequence ID" value="NZ_CP038148.1"/>
</dbReference>
<dbReference type="Proteomes" id="UP000295727">
    <property type="component" value="Chromosome 1"/>
</dbReference>
<name>A0A4P7CRT9_9BURK</name>
<dbReference type="Pfam" id="PF18753">
    <property type="entry name" value="Nmad2"/>
    <property type="match status" value="1"/>
</dbReference>
<dbReference type="EMBL" id="CP038148">
    <property type="protein sequence ID" value="QBQ96914.1"/>
    <property type="molecule type" value="Genomic_DNA"/>
</dbReference>
<sequence>MNRIWRYVLATDAGMAPCVDNNMLTLSCCKPMIRKHAIPGDWVIAFAPKQYGIGRVAYVGQISEVLSLGEYEKRFRGRRDAIYRAKPGAMGEELVPLRKDYHEDGKSRARDRSGKNALIFEPFWYWGGTGIPARGEIADLAHYFVGQTTKRSTDETIAQLKEWVHMVTKPGIHGHPRTPLPRKRC</sequence>
<organism evidence="2 3">
    <name type="scientific">Paraburkholderia pallida</name>
    <dbReference type="NCBI Taxonomy" id="2547399"/>
    <lineage>
        <taxon>Bacteria</taxon>
        <taxon>Pseudomonadati</taxon>
        <taxon>Pseudomonadota</taxon>
        <taxon>Betaproteobacteria</taxon>
        <taxon>Burkholderiales</taxon>
        <taxon>Burkholderiaceae</taxon>
        <taxon>Paraburkholderia</taxon>
    </lineage>
</organism>
<evidence type="ECO:0000313" key="3">
    <source>
        <dbReference type="Proteomes" id="UP000295727"/>
    </source>
</evidence>
<keyword evidence="3" id="KW-1185">Reference proteome</keyword>
<gene>
    <name evidence="2" type="ORF">E1956_06785</name>
</gene>
<protein>
    <recommendedName>
        <fullName evidence="1">Nucleotide modification associated domain-containing protein</fullName>
    </recommendedName>
</protein>
<evidence type="ECO:0000313" key="2">
    <source>
        <dbReference type="EMBL" id="QBQ96914.1"/>
    </source>
</evidence>
<dbReference type="KEGG" id="ppai:E1956_06785"/>